<feature type="region of interest" description="Disordered" evidence="1">
    <location>
        <begin position="127"/>
        <end position="188"/>
    </location>
</feature>
<accession>A0A5B7I0W1</accession>
<reference evidence="2 3" key="1">
    <citation type="submission" date="2019-05" db="EMBL/GenBank/DDBJ databases">
        <title>Another draft genome of Portunus trituberculatus and its Hox gene families provides insights of decapod evolution.</title>
        <authorList>
            <person name="Jeong J.-H."/>
            <person name="Song I."/>
            <person name="Kim S."/>
            <person name="Choi T."/>
            <person name="Kim D."/>
            <person name="Ryu S."/>
            <person name="Kim W."/>
        </authorList>
    </citation>
    <scope>NUCLEOTIDE SEQUENCE [LARGE SCALE GENOMIC DNA]</scope>
    <source>
        <tissue evidence="2">Muscle</tissue>
    </source>
</reference>
<comment type="caution">
    <text evidence="2">The sequence shown here is derived from an EMBL/GenBank/DDBJ whole genome shotgun (WGS) entry which is preliminary data.</text>
</comment>
<name>A0A5B7I0W1_PORTR</name>
<evidence type="ECO:0000313" key="3">
    <source>
        <dbReference type="Proteomes" id="UP000324222"/>
    </source>
</evidence>
<feature type="compositionally biased region" description="Basic residues" evidence="1">
    <location>
        <begin position="20"/>
        <end position="36"/>
    </location>
</feature>
<evidence type="ECO:0000313" key="2">
    <source>
        <dbReference type="EMBL" id="MPC75883.1"/>
    </source>
</evidence>
<protein>
    <submittedName>
        <fullName evidence="2">Uncharacterized protein</fullName>
    </submittedName>
</protein>
<proteinExistence type="predicted"/>
<dbReference type="EMBL" id="VSRR010042069">
    <property type="protein sequence ID" value="MPC75883.1"/>
    <property type="molecule type" value="Genomic_DNA"/>
</dbReference>
<sequence length="201" mass="22339">MKGAKNKETKKTGFNGRTEGRRRKYPLHHHHRHHHPQPPCPSPTATTSTNFTTTIHYHPQQLSSLSTNPLVSYSTIHIYTTSSSLKPPLHPPSSSTTHNLSSPCLPLPILPSILNLSYTSSSFSSSSTSSSPNHYLPTTPPMFSPPPPPPPPHSYRRLKLHDFSPARSKTKSQLPEAPVTLNAPQEEDDQVTPFFSQCCFY</sequence>
<feature type="compositionally biased region" description="Pro residues" evidence="1">
    <location>
        <begin position="138"/>
        <end position="153"/>
    </location>
</feature>
<feature type="compositionally biased region" description="Basic and acidic residues" evidence="1">
    <location>
        <begin position="1"/>
        <end position="11"/>
    </location>
</feature>
<feature type="region of interest" description="Disordered" evidence="1">
    <location>
        <begin position="1"/>
        <end position="48"/>
    </location>
</feature>
<dbReference type="Proteomes" id="UP000324222">
    <property type="component" value="Unassembled WGS sequence"/>
</dbReference>
<keyword evidence="3" id="KW-1185">Reference proteome</keyword>
<gene>
    <name evidence="2" type="ORF">E2C01_070280</name>
</gene>
<evidence type="ECO:0000256" key="1">
    <source>
        <dbReference type="SAM" id="MobiDB-lite"/>
    </source>
</evidence>
<dbReference type="AlphaFoldDB" id="A0A5B7I0W1"/>
<organism evidence="2 3">
    <name type="scientific">Portunus trituberculatus</name>
    <name type="common">Swimming crab</name>
    <name type="synonym">Neptunus trituberculatus</name>
    <dbReference type="NCBI Taxonomy" id="210409"/>
    <lineage>
        <taxon>Eukaryota</taxon>
        <taxon>Metazoa</taxon>
        <taxon>Ecdysozoa</taxon>
        <taxon>Arthropoda</taxon>
        <taxon>Crustacea</taxon>
        <taxon>Multicrustacea</taxon>
        <taxon>Malacostraca</taxon>
        <taxon>Eumalacostraca</taxon>
        <taxon>Eucarida</taxon>
        <taxon>Decapoda</taxon>
        <taxon>Pleocyemata</taxon>
        <taxon>Brachyura</taxon>
        <taxon>Eubrachyura</taxon>
        <taxon>Portunoidea</taxon>
        <taxon>Portunidae</taxon>
        <taxon>Portuninae</taxon>
        <taxon>Portunus</taxon>
    </lineage>
</organism>